<dbReference type="SUPFAM" id="SSF51905">
    <property type="entry name" value="FAD/NAD(P)-binding domain"/>
    <property type="match status" value="1"/>
</dbReference>
<dbReference type="AlphaFoldDB" id="W9H2Z4"/>
<feature type="domain" description="FAD-binding" evidence="3">
    <location>
        <begin position="278"/>
        <end position="338"/>
    </location>
</feature>
<dbReference type="GO" id="GO:0071949">
    <property type="term" value="F:FAD binding"/>
    <property type="evidence" value="ECO:0007669"/>
    <property type="project" value="InterPro"/>
</dbReference>
<comment type="caution">
    <text evidence="4">The sequence shown here is derived from an EMBL/GenBank/DDBJ whole genome shotgun (WGS) entry which is preliminary data.</text>
</comment>
<dbReference type="Pfam" id="PF01494">
    <property type="entry name" value="FAD_binding_3"/>
    <property type="match status" value="1"/>
</dbReference>
<dbReference type="GO" id="GO:0004497">
    <property type="term" value="F:monooxygenase activity"/>
    <property type="evidence" value="ECO:0007669"/>
    <property type="project" value="UniProtKB-KW"/>
</dbReference>
<organism evidence="4 5">
    <name type="scientific">Skermanella stibiiresistens SB22</name>
    <dbReference type="NCBI Taxonomy" id="1385369"/>
    <lineage>
        <taxon>Bacteria</taxon>
        <taxon>Pseudomonadati</taxon>
        <taxon>Pseudomonadota</taxon>
        <taxon>Alphaproteobacteria</taxon>
        <taxon>Rhodospirillales</taxon>
        <taxon>Azospirillaceae</taxon>
        <taxon>Skermanella</taxon>
    </lineage>
</organism>
<dbReference type="STRING" id="1385369.N825_08800"/>
<evidence type="ECO:0000259" key="3">
    <source>
        <dbReference type="Pfam" id="PF01494"/>
    </source>
</evidence>
<dbReference type="InterPro" id="IPR002938">
    <property type="entry name" value="FAD-bd"/>
</dbReference>
<dbReference type="PANTHER" id="PTHR13789">
    <property type="entry name" value="MONOOXYGENASE"/>
    <property type="match status" value="1"/>
</dbReference>
<dbReference type="RefSeq" id="WP_037455555.1">
    <property type="nucleotide sequence ID" value="NZ_AVFL01000014.1"/>
</dbReference>
<protein>
    <recommendedName>
        <fullName evidence="3">FAD-binding domain-containing protein</fullName>
    </recommendedName>
</protein>
<reference evidence="4 5" key="1">
    <citation type="submission" date="2013-08" db="EMBL/GenBank/DDBJ databases">
        <title>The genome sequence of Skermanella stibiiresistens.</title>
        <authorList>
            <person name="Zhu W."/>
            <person name="Wang G."/>
        </authorList>
    </citation>
    <scope>NUCLEOTIDE SEQUENCE [LARGE SCALE GENOMIC DNA]</scope>
    <source>
        <strain evidence="4 5">SB22</strain>
    </source>
</reference>
<dbReference type="OrthoDB" id="4230779at2"/>
<keyword evidence="1" id="KW-0560">Oxidoreductase</keyword>
<evidence type="ECO:0000313" key="4">
    <source>
        <dbReference type="EMBL" id="EWY39092.1"/>
    </source>
</evidence>
<dbReference type="EMBL" id="AVFL01000014">
    <property type="protein sequence ID" value="EWY39092.1"/>
    <property type="molecule type" value="Genomic_DNA"/>
</dbReference>
<dbReference type="PANTHER" id="PTHR13789:SF309">
    <property type="entry name" value="PUTATIVE (AFU_ORTHOLOGUE AFUA_6G14510)-RELATED"/>
    <property type="match status" value="1"/>
</dbReference>
<keyword evidence="2" id="KW-0503">Monooxygenase</keyword>
<dbReference type="InterPro" id="IPR050493">
    <property type="entry name" value="FAD-dep_Monooxygenase_BioMet"/>
</dbReference>
<name>W9H2Z4_9PROT</name>
<dbReference type="PATRIC" id="fig|1385369.3.peg.3938"/>
<evidence type="ECO:0000256" key="1">
    <source>
        <dbReference type="ARBA" id="ARBA00023002"/>
    </source>
</evidence>
<dbReference type="PRINTS" id="PR00420">
    <property type="entry name" value="RNGMNOXGNASE"/>
</dbReference>
<evidence type="ECO:0000313" key="5">
    <source>
        <dbReference type="Proteomes" id="UP000019486"/>
    </source>
</evidence>
<proteinExistence type="predicted"/>
<keyword evidence="5" id="KW-1185">Reference proteome</keyword>
<sequence>MTRIAIVGAGVSGAIVAQGLQDLPGVEVFCVERVAVDDHSQAGTGLNVGPNALKALGAFLPDIHDTVVANSLPWRHWRISLTDGTELMDLPLDRVADNPGIRIRWSELYALLRRPILDRILFDTEVDAMRHAGPDERGPLVLDLTNRRTGETRVLDGIDLLIGGDGRYSRVRETFLGRPEPIHVGVCIFRLLVETNLGPALDDYEQWFNGPNRLLAFQVPGGATYIAGSFPIPPGGEIPDDHKRPETLRRLYTPEGREPSPACRFMIDQISANAGQIHWARLQETAAEYRDESGHVLLLGDAAHPMVPTLGQGATQAIEDACVTVGMLRRHLSETRPESPPDIRAAVLAIEAARRDRVAFAAGFSRDATDTMLAGADPVAGTLKKTGPDFLDRLRRLYRDVPNG</sequence>
<evidence type="ECO:0000256" key="2">
    <source>
        <dbReference type="ARBA" id="ARBA00023033"/>
    </source>
</evidence>
<accession>W9H2Z4</accession>
<dbReference type="Proteomes" id="UP000019486">
    <property type="component" value="Unassembled WGS sequence"/>
</dbReference>
<dbReference type="InterPro" id="IPR036188">
    <property type="entry name" value="FAD/NAD-bd_sf"/>
</dbReference>
<dbReference type="Gene3D" id="3.50.50.60">
    <property type="entry name" value="FAD/NAD(P)-binding domain"/>
    <property type="match status" value="1"/>
</dbReference>
<gene>
    <name evidence="4" type="ORF">N825_08800</name>
</gene>